<organism evidence="1 2">
    <name type="scientific">Streptococcus gallolyticus</name>
    <dbReference type="NCBI Taxonomy" id="315405"/>
    <lineage>
        <taxon>Bacteria</taxon>
        <taxon>Bacillati</taxon>
        <taxon>Bacillota</taxon>
        <taxon>Bacilli</taxon>
        <taxon>Lactobacillales</taxon>
        <taxon>Streptococcaceae</taxon>
        <taxon>Streptococcus</taxon>
    </lineage>
</organism>
<comment type="caution">
    <text evidence="1">The sequence shown here is derived from an EMBL/GenBank/DDBJ whole genome shotgun (WGS) entry which is preliminary data.</text>
</comment>
<evidence type="ECO:0000313" key="2">
    <source>
        <dbReference type="Proteomes" id="UP000070198"/>
    </source>
</evidence>
<sequence>MQEYAKLRYQGDSTIPKRLELLFLQLDELHSQQSEINQHINFLENKIKTYLGIKTD</sequence>
<proteinExistence type="predicted"/>
<dbReference type="AlphaFoldDB" id="A0A139N846"/>
<name>A0A139N846_9STRE</name>
<dbReference type="Gene3D" id="1.10.1660.10">
    <property type="match status" value="1"/>
</dbReference>
<dbReference type="EMBL" id="LQOF01000081">
    <property type="protein sequence ID" value="KXT72072.1"/>
    <property type="molecule type" value="Genomic_DNA"/>
</dbReference>
<dbReference type="SUPFAM" id="SSF46955">
    <property type="entry name" value="Putative DNA-binding domain"/>
    <property type="match status" value="1"/>
</dbReference>
<dbReference type="Proteomes" id="UP000070198">
    <property type="component" value="Unassembled WGS sequence"/>
</dbReference>
<reference evidence="1 2" key="1">
    <citation type="submission" date="2016-01" db="EMBL/GenBank/DDBJ databases">
        <title>Highly variable Streptococcus oralis are common among viridans streptococci isolated from primates.</title>
        <authorList>
            <person name="Denapaite D."/>
            <person name="Rieger M."/>
            <person name="Koendgen S."/>
            <person name="Brueckner R."/>
            <person name="Ochigava I."/>
            <person name="Kappeler P."/>
            <person name="Maetz-Rensing K."/>
            <person name="Leendertz F."/>
            <person name="Hakenbeck R."/>
        </authorList>
    </citation>
    <scope>NUCLEOTIDE SEQUENCE [LARGE SCALE GENOMIC DNA]</scope>
    <source>
        <strain evidence="1 2">DD02</strain>
    </source>
</reference>
<dbReference type="PATRIC" id="fig|315405.11.peg.696"/>
<gene>
    <name evidence="1" type="ORF">SGADD02_00615</name>
</gene>
<accession>A0A139N846</accession>
<dbReference type="InterPro" id="IPR009061">
    <property type="entry name" value="DNA-bd_dom_put_sf"/>
</dbReference>
<protein>
    <submittedName>
        <fullName evidence="1">Transcriptional regulator, MerR family</fullName>
    </submittedName>
</protein>
<evidence type="ECO:0000313" key="1">
    <source>
        <dbReference type="EMBL" id="KXT72072.1"/>
    </source>
</evidence>